<gene>
    <name evidence="2" type="ORF">CMC5_015560</name>
</gene>
<dbReference type="KEGG" id="ccro:CMC5_015560"/>
<evidence type="ECO:0000313" key="3">
    <source>
        <dbReference type="Proteomes" id="UP000067626"/>
    </source>
</evidence>
<dbReference type="Gene3D" id="3.40.50.410">
    <property type="entry name" value="von Willebrand factor, type A domain"/>
    <property type="match status" value="1"/>
</dbReference>
<dbReference type="AlphaFoldDB" id="A0A0K1E965"/>
<keyword evidence="3" id="KW-1185">Reference proteome</keyword>
<protein>
    <recommendedName>
        <fullName evidence="1">DUF58 domain-containing protein</fullName>
    </recommendedName>
</protein>
<evidence type="ECO:0000259" key="1">
    <source>
        <dbReference type="Pfam" id="PF01882"/>
    </source>
</evidence>
<dbReference type="InterPro" id="IPR036465">
    <property type="entry name" value="vWFA_dom_sf"/>
</dbReference>
<dbReference type="Pfam" id="PF01882">
    <property type="entry name" value="DUF58"/>
    <property type="match status" value="1"/>
</dbReference>
<dbReference type="SUPFAM" id="SSF53300">
    <property type="entry name" value="vWA-like"/>
    <property type="match status" value="1"/>
</dbReference>
<evidence type="ECO:0000313" key="2">
    <source>
        <dbReference type="EMBL" id="AKT37415.1"/>
    </source>
</evidence>
<dbReference type="STRING" id="52.CMC5_015560"/>
<proteinExistence type="predicted"/>
<organism evidence="2 3">
    <name type="scientific">Chondromyces crocatus</name>
    <dbReference type="NCBI Taxonomy" id="52"/>
    <lineage>
        <taxon>Bacteria</taxon>
        <taxon>Pseudomonadati</taxon>
        <taxon>Myxococcota</taxon>
        <taxon>Polyangia</taxon>
        <taxon>Polyangiales</taxon>
        <taxon>Polyangiaceae</taxon>
        <taxon>Chondromyces</taxon>
    </lineage>
</organism>
<sequence length="308" mass="32681">MSSSAGRSRAKFPIDWGSLAPLRIRARIVADGVFAGMHRSVRKGAGVEFGGQRPYVPGDDLRFFDRRALLRHDRLMVREFETETDRAVWLCVDASASMAWRGPKAPGAKLAYAALLAAATARVAVASGDPVGLAWLGGDATRDLPAVAGREGYDRVLGALESAAGALDLSGNDAAVERALAPVARKARRGAVIVLFSDLLDLPPRTLSAFSALATGGRVLVVVQVLDPAEATLDFQGHVRLRAVEGDAVVEADIEAVRAEYKKRLADIATTWDREITGRGGRFLQATTDADATEIVRAIVTASATGPR</sequence>
<dbReference type="RefSeq" id="WP_245678340.1">
    <property type="nucleotide sequence ID" value="NZ_CP012159.1"/>
</dbReference>
<dbReference type="PANTHER" id="PTHR33608:SF6">
    <property type="entry name" value="BLL2464 PROTEIN"/>
    <property type="match status" value="1"/>
</dbReference>
<dbReference type="InterPro" id="IPR002881">
    <property type="entry name" value="DUF58"/>
</dbReference>
<accession>A0A0K1E965</accession>
<feature type="domain" description="DUF58" evidence="1">
    <location>
        <begin position="53"/>
        <end position="266"/>
    </location>
</feature>
<dbReference type="EMBL" id="CP012159">
    <property type="protein sequence ID" value="AKT37415.1"/>
    <property type="molecule type" value="Genomic_DNA"/>
</dbReference>
<dbReference type="PANTHER" id="PTHR33608">
    <property type="entry name" value="BLL2464 PROTEIN"/>
    <property type="match status" value="1"/>
</dbReference>
<dbReference type="Proteomes" id="UP000067626">
    <property type="component" value="Chromosome"/>
</dbReference>
<name>A0A0K1E965_CHOCO</name>
<reference evidence="2 3" key="1">
    <citation type="submission" date="2015-07" db="EMBL/GenBank/DDBJ databases">
        <title>Genome analysis of myxobacterium Chondromyces crocatus Cm c5 reveals a high potential for natural compound synthesis and the genetic basis for the loss of fruiting body formation.</title>
        <authorList>
            <person name="Zaburannyi N."/>
            <person name="Bunk B."/>
            <person name="Maier J."/>
            <person name="Overmann J."/>
            <person name="Mueller R."/>
        </authorList>
    </citation>
    <scope>NUCLEOTIDE SEQUENCE [LARGE SCALE GENOMIC DNA]</scope>
    <source>
        <strain evidence="2 3">Cm c5</strain>
    </source>
</reference>